<organism evidence="10">
    <name type="scientific">Muribaculaceae bacterium Z82</name>
    <dbReference type="NCBI Taxonomy" id="2304548"/>
    <lineage>
        <taxon>Bacteria</taxon>
        <taxon>Pseudomonadati</taxon>
        <taxon>Bacteroidota</taxon>
        <taxon>Bacteroidia</taxon>
        <taxon>Bacteroidales</taxon>
        <taxon>Muribaculaceae</taxon>
    </lineage>
</organism>
<comment type="cofactor">
    <cofactor evidence="1 8">
        <name>Mg(2+)</name>
        <dbReference type="ChEBI" id="CHEBI:18420"/>
    </cofactor>
</comment>
<gene>
    <name evidence="8" type="primary">vapC</name>
    <name evidence="10" type="ORF">D1639_07660</name>
</gene>
<dbReference type="AlphaFoldDB" id="A0A7C9NB95"/>
<accession>A0A7C9NB95</accession>
<dbReference type="GO" id="GO:0090729">
    <property type="term" value="F:toxin activity"/>
    <property type="evidence" value="ECO:0007669"/>
    <property type="project" value="UniProtKB-KW"/>
</dbReference>
<proteinExistence type="inferred from homology"/>
<keyword evidence="5 8" id="KW-0378">Hydrolase</keyword>
<dbReference type="Pfam" id="PF01850">
    <property type="entry name" value="PIN"/>
    <property type="match status" value="1"/>
</dbReference>
<evidence type="ECO:0000313" key="10">
    <source>
        <dbReference type="EMBL" id="NBI34904.1"/>
    </source>
</evidence>
<feature type="binding site" evidence="8">
    <location>
        <position position="5"/>
    </location>
    <ligand>
        <name>Mg(2+)</name>
        <dbReference type="ChEBI" id="CHEBI:18420"/>
    </ligand>
</feature>
<evidence type="ECO:0000256" key="6">
    <source>
        <dbReference type="ARBA" id="ARBA00022842"/>
    </source>
</evidence>
<dbReference type="CDD" id="cd09881">
    <property type="entry name" value="PIN_VapC4-5_FitB-like"/>
    <property type="match status" value="1"/>
</dbReference>
<protein>
    <recommendedName>
        <fullName evidence="8">Ribonuclease VapC</fullName>
        <shortName evidence="8">RNase VapC</shortName>
        <ecNumber evidence="8">3.1.-.-</ecNumber>
    </recommendedName>
    <alternativeName>
        <fullName evidence="8">Toxin VapC</fullName>
    </alternativeName>
</protein>
<evidence type="ECO:0000256" key="1">
    <source>
        <dbReference type="ARBA" id="ARBA00001946"/>
    </source>
</evidence>
<dbReference type="InterPro" id="IPR029060">
    <property type="entry name" value="PIN-like_dom_sf"/>
</dbReference>
<keyword evidence="6 8" id="KW-0460">Magnesium</keyword>
<dbReference type="EC" id="3.1.-.-" evidence="8"/>
<keyword evidence="8" id="KW-0800">Toxin</keyword>
<dbReference type="InterPro" id="IPR050556">
    <property type="entry name" value="Type_II_TA_system_RNase"/>
</dbReference>
<reference evidence="10" key="1">
    <citation type="submission" date="2018-08" db="EMBL/GenBank/DDBJ databases">
        <title>Murine metabolic-syndrome-specific gut microbial biobank.</title>
        <authorList>
            <person name="Liu C."/>
        </authorList>
    </citation>
    <scope>NUCLEOTIDE SEQUENCE [LARGE SCALE GENOMIC DNA]</scope>
    <source>
        <strain evidence="10">Z82</strain>
    </source>
</reference>
<dbReference type="HAMAP" id="MF_00265">
    <property type="entry name" value="VapC_Nob1"/>
    <property type="match status" value="1"/>
</dbReference>
<keyword evidence="4 8" id="KW-0479">Metal-binding</keyword>
<dbReference type="PANTHER" id="PTHR33653">
    <property type="entry name" value="RIBONUCLEASE VAPC2"/>
    <property type="match status" value="1"/>
</dbReference>
<sequence>MYILDTCICVDLMRGKLPGTLKVMESCNPKQFAIPAVAVAELEFGIQKSARPQETRRATERFLAPFAIAPFDERCARAYGAIRNQLRLDGTPIGPNDMMIAATALALQATLVTRNVREFKRVKGLTIEDWEEVDFRSRR</sequence>
<dbReference type="InterPro" id="IPR002716">
    <property type="entry name" value="PIN_dom"/>
</dbReference>
<keyword evidence="2 8" id="KW-1277">Toxin-antitoxin system</keyword>
<evidence type="ECO:0000256" key="4">
    <source>
        <dbReference type="ARBA" id="ARBA00022723"/>
    </source>
</evidence>
<feature type="domain" description="PIN" evidence="9">
    <location>
        <begin position="2"/>
        <end position="124"/>
    </location>
</feature>
<dbReference type="GO" id="GO:0016787">
    <property type="term" value="F:hydrolase activity"/>
    <property type="evidence" value="ECO:0007669"/>
    <property type="project" value="UniProtKB-KW"/>
</dbReference>
<comment type="similarity">
    <text evidence="7 8">Belongs to the PINc/VapC protein family.</text>
</comment>
<evidence type="ECO:0000256" key="3">
    <source>
        <dbReference type="ARBA" id="ARBA00022722"/>
    </source>
</evidence>
<feature type="binding site" evidence="8">
    <location>
        <position position="97"/>
    </location>
    <ligand>
        <name>Mg(2+)</name>
        <dbReference type="ChEBI" id="CHEBI:18420"/>
    </ligand>
</feature>
<dbReference type="Gene3D" id="3.40.50.1010">
    <property type="entry name" value="5'-nuclease"/>
    <property type="match status" value="1"/>
</dbReference>
<comment type="function">
    <text evidence="8">Toxic component of a toxin-antitoxin (TA) system. An RNase.</text>
</comment>
<evidence type="ECO:0000256" key="5">
    <source>
        <dbReference type="ARBA" id="ARBA00022801"/>
    </source>
</evidence>
<name>A0A7C9NB95_9BACT</name>
<evidence type="ECO:0000256" key="7">
    <source>
        <dbReference type="ARBA" id="ARBA00038093"/>
    </source>
</evidence>
<dbReference type="PANTHER" id="PTHR33653:SF1">
    <property type="entry name" value="RIBONUCLEASE VAPC2"/>
    <property type="match status" value="1"/>
</dbReference>
<dbReference type="GO" id="GO:0004540">
    <property type="term" value="F:RNA nuclease activity"/>
    <property type="evidence" value="ECO:0007669"/>
    <property type="project" value="InterPro"/>
</dbReference>
<dbReference type="GO" id="GO:0000287">
    <property type="term" value="F:magnesium ion binding"/>
    <property type="evidence" value="ECO:0007669"/>
    <property type="project" value="UniProtKB-UniRule"/>
</dbReference>
<dbReference type="EMBL" id="QWKH01000054">
    <property type="protein sequence ID" value="NBI34904.1"/>
    <property type="molecule type" value="Genomic_DNA"/>
</dbReference>
<dbReference type="InterPro" id="IPR022907">
    <property type="entry name" value="VapC_family"/>
</dbReference>
<keyword evidence="3 8" id="KW-0540">Nuclease</keyword>
<evidence type="ECO:0000256" key="8">
    <source>
        <dbReference type="HAMAP-Rule" id="MF_00265"/>
    </source>
</evidence>
<evidence type="ECO:0000259" key="9">
    <source>
        <dbReference type="Pfam" id="PF01850"/>
    </source>
</evidence>
<dbReference type="SUPFAM" id="SSF88723">
    <property type="entry name" value="PIN domain-like"/>
    <property type="match status" value="1"/>
</dbReference>
<comment type="caution">
    <text evidence="10">The sequence shown here is derived from an EMBL/GenBank/DDBJ whole genome shotgun (WGS) entry which is preliminary data.</text>
</comment>
<evidence type="ECO:0000256" key="2">
    <source>
        <dbReference type="ARBA" id="ARBA00022649"/>
    </source>
</evidence>